<sequence length="189" mass="21477">MKYQPQVTFSAQAIVVHSLMRMLDRVKAEELDAFDYLPVLVHMAFAVEAYVNSIGFRKVQGWEKIERRPWKMKIEILHSRIGVSADWNAEPLKVAPEIFAIRDRLAHSKPESVVGPVCDDYHTAISMLYAQHLKPTLFAGLDRKAVLELGRRFYVLLNHLGALYRLEPDEFSSFSTSHVGRIADPGAKA</sequence>
<dbReference type="AlphaFoldDB" id="A0A0K2ZYS0"/>
<dbReference type="EMBL" id="CXOI01000046">
    <property type="protein sequence ID" value="CTP89319.1"/>
    <property type="molecule type" value="Genomic_DNA"/>
</dbReference>
<name>A0A0K2ZYS0_9XANT</name>
<protein>
    <submittedName>
        <fullName evidence="1">Uncharacterized protein</fullName>
    </submittedName>
</protein>
<keyword evidence="2" id="KW-1185">Reference proteome</keyword>
<proteinExistence type="predicted"/>
<evidence type="ECO:0000313" key="2">
    <source>
        <dbReference type="Proteomes" id="UP000046187"/>
    </source>
</evidence>
<reference evidence="2" key="1">
    <citation type="submission" date="2015-07" db="EMBL/GenBank/DDBJ databases">
        <authorList>
            <person name="Wibberg D."/>
        </authorList>
    </citation>
    <scope>NUCLEOTIDE SEQUENCE [LARGE SCALE GENOMIC DNA]</scope>
</reference>
<evidence type="ECO:0000313" key="1">
    <source>
        <dbReference type="EMBL" id="CTP89319.1"/>
    </source>
</evidence>
<accession>A0A0K2ZYS0</accession>
<dbReference type="Proteomes" id="UP000046187">
    <property type="component" value="Unassembled WGS sequence"/>
</dbReference>
<gene>
    <name evidence="1" type="ORF">XTALMG727_2673</name>
</gene>
<organism evidence="1 2">
    <name type="scientific">Xanthomonas graminis pv. arrhenatheri LMG 727</name>
    <dbReference type="NCBI Taxonomy" id="1195923"/>
    <lineage>
        <taxon>Bacteria</taxon>
        <taxon>Pseudomonadati</taxon>
        <taxon>Pseudomonadota</taxon>
        <taxon>Gammaproteobacteria</taxon>
        <taxon>Lysobacterales</taxon>
        <taxon>Lysobacteraceae</taxon>
        <taxon>Xanthomonas</taxon>
        <taxon>Xanthomonas translucens group</taxon>
        <taxon>Xanthomonas graminis</taxon>
    </lineage>
</organism>
<dbReference type="RefSeq" id="WP_144423818.1">
    <property type="nucleotide sequence ID" value="NZ_CXOI01000046.1"/>
</dbReference>